<dbReference type="PRINTS" id="PR01264">
    <property type="entry name" value="MECHCHANNEL"/>
</dbReference>
<evidence type="ECO:0000256" key="3">
    <source>
        <dbReference type="ARBA" id="ARBA00022448"/>
    </source>
</evidence>
<dbReference type="PANTHER" id="PTHR30266:SF2">
    <property type="entry name" value="LARGE-CONDUCTANCE MECHANOSENSITIVE CHANNEL"/>
    <property type="match status" value="1"/>
</dbReference>
<dbReference type="InterPro" id="IPR037673">
    <property type="entry name" value="MSC/AndL"/>
</dbReference>
<evidence type="ECO:0000256" key="9">
    <source>
        <dbReference type="ARBA" id="ARBA00023303"/>
    </source>
</evidence>
<dbReference type="Proteomes" id="UP001221268">
    <property type="component" value="Chromosome"/>
</dbReference>
<comment type="function">
    <text evidence="10">Channel that opens in response to stretch forces in the membrane lipid bilayer. May participate in the regulation of osmotic pressure changes within the cell.</text>
</comment>
<dbReference type="PANTHER" id="PTHR30266">
    <property type="entry name" value="MECHANOSENSITIVE CHANNEL MSCL"/>
    <property type="match status" value="1"/>
</dbReference>
<dbReference type="GO" id="GO:0005886">
    <property type="term" value="C:plasma membrane"/>
    <property type="evidence" value="ECO:0007669"/>
    <property type="project" value="UniProtKB-SubCell"/>
</dbReference>
<dbReference type="GO" id="GO:0008381">
    <property type="term" value="F:mechanosensitive monoatomic ion channel activity"/>
    <property type="evidence" value="ECO:0007669"/>
    <property type="project" value="UniProtKB-UniRule"/>
</dbReference>
<proteinExistence type="inferred from homology"/>
<evidence type="ECO:0000256" key="7">
    <source>
        <dbReference type="ARBA" id="ARBA00023065"/>
    </source>
</evidence>
<keyword evidence="6 10" id="KW-1133">Transmembrane helix</keyword>
<evidence type="ECO:0000313" key="13">
    <source>
        <dbReference type="Proteomes" id="UP001201397"/>
    </source>
</evidence>
<dbReference type="RefSeq" id="WP_237090405.1">
    <property type="nucleotide sequence ID" value="NZ_CP116766.1"/>
</dbReference>
<dbReference type="SUPFAM" id="SSF81330">
    <property type="entry name" value="Gated mechanosensitive channel"/>
    <property type="match status" value="1"/>
</dbReference>
<dbReference type="NCBIfam" id="TIGR00220">
    <property type="entry name" value="mscL"/>
    <property type="match status" value="1"/>
</dbReference>
<dbReference type="PROSITE" id="PS01327">
    <property type="entry name" value="MSCL"/>
    <property type="match status" value="1"/>
</dbReference>
<dbReference type="InterPro" id="IPR036019">
    <property type="entry name" value="MscL_channel"/>
</dbReference>
<feature type="transmembrane region" description="Helical" evidence="10">
    <location>
        <begin position="12"/>
        <end position="33"/>
    </location>
</feature>
<feature type="transmembrane region" description="Helical" evidence="10">
    <location>
        <begin position="88"/>
        <end position="109"/>
    </location>
</feature>
<evidence type="ECO:0000256" key="8">
    <source>
        <dbReference type="ARBA" id="ARBA00023136"/>
    </source>
</evidence>
<gene>
    <name evidence="10 11" type="primary">mscL</name>
    <name evidence="11" type="ORF">L4H06_01955</name>
    <name evidence="12" type="ORF">PJU73_09130</name>
</gene>
<evidence type="ECO:0000256" key="5">
    <source>
        <dbReference type="ARBA" id="ARBA00022692"/>
    </source>
</evidence>
<accession>A0AAW5AD77</accession>
<sequence length="149" mass="15687">MSIASEFKEFIMRGNVIDLAVGMVVGTAFSGIVKSLVDDVIMPPIGILIGGVDFSNLFITLKDGATVPEGGYATLAAAQQAGAVTLNIGLFINTVISFLIIAAAIFCVVKLLNSMKKKQEVADAAEEAAAEPSEEVLLLREIRDSLSKK</sequence>
<comment type="subcellular location">
    <subcellularLocation>
        <location evidence="10">Cell inner membrane</location>
        <topology evidence="10">Multi-pass membrane protein</topology>
    </subcellularLocation>
    <subcellularLocation>
        <location evidence="1">Cell membrane</location>
        <topology evidence="1">Multi-pass membrane protein</topology>
    </subcellularLocation>
</comment>
<evidence type="ECO:0000313" key="11">
    <source>
        <dbReference type="EMBL" id="MCF7529005.1"/>
    </source>
</evidence>
<evidence type="ECO:0000256" key="2">
    <source>
        <dbReference type="ARBA" id="ARBA00007254"/>
    </source>
</evidence>
<keyword evidence="3 10" id="KW-0813">Transport</keyword>
<keyword evidence="7 10" id="KW-0406">Ion transport</keyword>
<organism evidence="11 13">
    <name type="scientific">Neisseria lisongii</name>
    <dbReference type="NCBI Taxonomy" id="2912188"/>
    <lineage>
        <taxon>Bacteria</taxon>
        <taxon>Pseudomonadati</taxon>
        <taxon>Pseudomonadota</taxon>
        <taxon>Betaproteobacteria</taxon>
        <taxon>Neisseriales</taxon>
        <taxon>Neisseriaceae</taxon>
        <taxon>Neisseria</taxon>
    </lineage>
</organism>
<comment type="subunit">
    <text evidence="10">Homopentamer.</text>
</comment>
<keyword evidence="4 10" id="KW-1003">Cell membrane</keyword>
<dbReference type="NCBIfam" id="NF010557">
    <property type="entry name" value="PRK13952.1"/>
    <property type="match status" value="1"/>
</dbReference>
<dbReference type="InterPro" id="IPR001185">
    <property type="entry name" value="MS_channel"/>
</dbReference>
<dbReference type="HAMAP" id="MF_00115">
    <property type="entry name" value="MscL"/>
    <property type="match status" value="1"/>
</dbReference>
<reference evidence="11" key="1">
    <citation type="submission" date="2022-01" db="EMBL/GenBank/DDBJ databases">
        <title>Neisseria sp. ZJ104.</title>
        <authorList>
            <person name="Yang C."/>
        </authorList>
    </citation>
    <scope>NUCLEOTIDE SEQUENCE</scope>
    <source>
        <strain evidence="11">ZJ104</strain>
    </source>
</reference>
<dbReference type="Proteomes" id="UP001201397">
    <property type="component" value="Unassembled WGS sequence"/>
</dbReference>
<evidence type="ECO:0000256" key="10">
    <source>
        <dbReference type="HAMAP-Rule" id="MF_00115"/>
    </source>
</evidence>
<reference evidence="12 14" key="2">
    <citation type="submission" date="2023-01" db="EMBL/GenBank/DDBJ databases">
        <authorList>
            <person name="Yang C."/>
        </authorList>
    </citation>
    <scope>NUCLEOTIDE SEQUENCE [LARGE SCALE GENOMIC DNA]</scope>
    <source>
        <strain evidence="12 14">ZJ106</strain>
    </source>
</reference>
<dbReference type="Gene3D" id="1.10.1200.120">
    <property type="entry name" value="Large-conductance mechanosensitive channel, MscL, domain 1"/>
    <property type="match status" value="1"/>
</dbReference>
<comment type="similarity">
    <text evidence="2 10">Belongs to the MscL family.</text>
</comment>
<keyword evidence="9 10" id="KW-0407">Ion channel</keyword>
<evidence type="ECO:0000313" key="12">
    <source>
        <dbReference type="EMBL" id="WCL71472.1"/>
    </source>
</evidence>
<protein>
    <recommendedName>
        <fullName evidence="10">Large-conductance mechanosensitive channel</fullName>
    </recommendedName>
</protein>
<name>A0AAW5AD77_9NEIS</name>
<keyword evidence="10" id="KW-0997">Cell inner membrane</keyword>
<dbReference type="EMBL" id="CP116766">
    <property type="protein sequence ID" value="WCL71472.1"/>
    <property type="molecule type" value="Genomic_DNA"/>
</dbReference>
<dbReference type="NCBIfam" id="NF001843">
    <property type="entry name" value="PRK00567.1-4"/>
    <property type="match status" value="1"/>
</dbReference>
<dbReference type="AlphaFoldDB" id="A0AAW5AD77"/>
<dbReference type="EMBL" id="JAKKDL010000002">
    <property type="protein sequence ID" value="MCF7529005.1"/>
    <property type="molecule type" value="Genomic_DNA"/>
</dbReference>
<evidence type="ECO:0000256" key="4">
    <source>
        <dbReference type="ARBA" id="ARBA00022475"/>
    </source>
</evidence>
<evidence type="ECO:0000256" key="6">
    <source>
        <dbReference type="ARBA" id="ARBA00022989"/>
    </source>
</evidence>
<evidence type="ECO:0000256" key="1">
    <source>
        <dbReference type="ARBA" id="ARBA00004651"/>
    </source>
</evidence>
<evidence type="ECO:0000313" key="14">
    <source>
        <dbReference type="Proteomes" id="UP001221268"/>
    </source>
</evidence>
<dbReference type="Pfam" id="PF01741">
    <property type="entry name" value="MscL"/>
    <property type="match status" value="1"/>
</dbReference>
<keyword evidence="14" id="KW-1185">Reference proteome</keyword>
<keyword evidence="8 10" id="KW-0472">Membrane</keyword>
<dbReference type="InterPro" id="IPR019823">
    <property type="entry name" value="Mechanosensitive_channel_CS"/>
</dbReference>
<keyword evidence="5 10" id="KW-0812">Transmembrane</keyword>